<dbReference type="Proteomes" id="UP000075714">
    <property type="component" value="Unassembled WGS sequence"/>
</dbReference>
<gene>
    <name evidence="1" type="ORF">GPECTOR_3g450</name>
</gene>
<comment type="caution">
    <text evidence="1">The sequence shown here is derived from an EMBL/GenBank/DDBJ whole genome shotgun (WGS) entry which is preliminary data.</text>
</comment>
<dbReference type="EMBL" id="LSYV01000004">
    <property type="protein sequence ID" value="KXZ55317.1"/>
    <property type="molecule type" value="Genomic_DNA"/>
</dbReference>
<sequence length="72" mass="7344">MRPKPQKLMADVGLAALRLKEAELGRRLSAAERAAVLTRGSAVAGDLLPVSPKDPAAVALAAGGALMPRKAT</sequence>
<accession>A0A150GZH0</accession>
<protein>
    <submittedName>
        <fullName evidence="1">Uncharacterized protein</fullName>
    </submittedName>
</protein>
<keyword evidence="2" id="KW-1185">Reference proteome</keyword>
<dbReference type="AlphaFoldDB" id="A0A150GZH0"/>
<evidence type="ECO:0000313" key="2">
    <source>
        <dbReference type="Proteomes" id="UP000075714"/>
    </source>
</evidence>
<reference evidence="2" key="1">
    <citation type="journal article" date="2016" name="Nat. Commun.">
        <title>The Gonium pectorale genome demonstrates co-option of cell cycle regulation during the evolution of multicellularity.</title>
        <authorList>
            <person name="Hanschen E.R."/>
            <person name="Marriage T.N."/>
            <person name="Ferris P.J."/>
            <person name="Hamaji T."/>
            <person name="Toyoda A."/>
            <person name="Fujiyama A."/>
            <person name="Neme R."/>
            <person name="Noguchi H."/>
            <person name="Minakuchi Y."/>
            <person name="Suzuki M."/>
            <person name="Kawai-Toyooka H."/>
            <person name="Smith D.R."/>
            <person name="Sparks H."/>
            <person name="Anderson J."/>
            <person name="Bakaric R."/>
            <person name="Luria V."/>
            <person name="Karger A."/>
            <person name="Kirschner M.W."/>
            <person name="Durand P.M."/>
            <person name="Michod R.E."/>
            <person name="Nozaki H."/>
            <person name="Olson B.J."/>
        </authorList>
    </citation>
    <scope>NUCLEOTIDE SEQUENCE [LARGE SCALE GENOMIC DNA]</scope>
    <source>
        <strain evidence="2">NIES-2863</strain>
    </source>
</reference>
<evidence type="ECO:0000313" key="1">
    <source>
        <dbReference type="EMBL" id="KXZ55317.1"/>
    </source>
</evidence>
<name>A0A150GZH0_GONPE</name>
<organism evidence="1 2">
    <name type="scientific">Gonium pectorale</name>
    <name type="common">Green alga</name>
    <dbReference type="NCBI Taxonomy" id="33097"/>
    <lineage>
        <taxon>Eukaryota</taxon>
        <taxon>Viridiplantae</taxon>
        <taxon>Chlorophyta</taxon>
        <taxon>core chlorophytes</taxon>
        <taxon>Chlorophyceae</taxon>
        <taxon>CS clade</taxon>
        <taxon>Chlamydomonadales</taxon>
        <taxon>Volvocaceae</taxon>
        <taxon>Gonium</taxon>
    </lineage>
</organism>
<proteinExistence type="predicted"/>